<dbReference type="AlphaFoldDB" id="A0A8J8XS99"/>
<dbReference type="Proteomes" id="UP000007752">
    <property type="component" value="Chromosome 3"/>
</dbReference>
<accession>A0A8J8XS99</accession>
<proteinExistence type="predicted"/>
<feature type="region of interest" description="Disordered" evidence="1">
    <location>
        <begin position="1"/>
        <end position="20"/>
    </location>
</feature>
<name>A0A8J8XS99_ORYSJ</name>
<feature type="compositionally biased region" description="Basic and acidic residues" evidence="1">
    <location>
        <begin position="1"/>
        <end position="12"/>
    </location>
</feature>
<reference evidence="2" key="1">
    <citation type="journal article" date="2005" name="PLoS Biol.">
        <title>The genomes of Oryza sativa: a history of duplications.</title>
        <authorList>
            <person name="Yu J."/>
            <person name="Wang J."/>
            <person name="Lin W."/>
            <person name="Li S."/>
            <person name="Li H."/>
            <person name="Zhou J."/>
            <person name="Ni P."/>
            <person name="Dong W."/>
            <person name="Hu S."/>
            <person name="Zeng C."/>
            <person name="Zhang J."/>
            <person name="Zhang Y."/>
            <person name="Li R."/>
            <person name="Xu Z."/>
            <person name="Li S."/>
            <person name="Li X."/>
            <person name="Zheng H."/>
            <person name="Cong L."/>
            <person name="Lin L."/>
            <person name="Yin J."/>
            <person name="Geng J."/>
            <person name="Li G."/>
            <person name="Shi J."/>
            <person name="Liu J."/>
            <person name="Lv H."/>
            <person name="Li J."/>
            <person name="Wang J."/>
            <person name="Deng Y."/>
            <person name="Ran L."/>
            <person name="Shi X."/>
            <person name="Wang X."/>
            <person name="Wu Q."/>
            <person name="Li C."/>
            <person name="Ren X."/>
            <person name="Wang J."/>
            <person name="Wang X."/>
            <person name="Li D."/>
            <person name="Liu D."/>
            <person name="Zhang X."/>
            <person name="Ji Z."/>
            <person name="Zhao W."/>
            <person name="Sun Y."/>
            <person name="Zhang Z."/>
            <person name="Bao J."/>
            <person name="Han Y."/>
            <person name="Dong L."/>
            <person name="Ji J."/>
            <person name="Chen P."/>
            <person name="Wu S."/>
            <person name="Liu J."/>
            <person name="Xiao Y."/>
            <person name="Bu D."/>
            <person name="Tan J."/>
            <person name="Yang L."/>
            <person name="Ye C."/>
            <person name="Zhang J."/>
            <person name="Xu J."/>
            <person name="Zhou Y."/>
            <person name="Yu Y."/>
            <person name="Zhang B."/>
            <person name="Zhuang S."/>
            <person name="Wei H."/>
            <person name="Liu B."/>
            <person name="Lei M."/>
            <person name="Yu H."/>
            <person name="Li Y."/>
            <person name="Xu H."/>
            <person name="Wei S."/>
            <person name="He X."/>
            <person name="Fang L."/>
            <person name="Zhang Z."/>
            <person name="Zhang Y."/>
            <person name="Huang X."/>
            <person name="Su Z."/>
            <person name="Tong W."/>
            <person name="Li J."/>
            <person name="Tong Z."/>
            <person name="Li S."/>
            <person name="Ye J."/>
            <person name="Wang L."/>
            <person name="Fang L."/>
            <person name="Lei T."/>
            <person name="Chen C."/>
            <person name="Chen H."/>
            <person name="Xu Z."/>
            <person name="Li H."/>
            <person name="Huang H."/>
            <person name="Zhang F."/>
            <person name="Xu H."/>
            <person name="Li N."/>
            <person name="Zhao C."/>
            <person name="Li S."/>
            <person name="Dong L."/>
            <person name="Huang Y."/>
            <person name="Li L."/>
            <person name="Xi Y."/>
            <person name="Qi Q."/>
            <person name="Li W."/>
            <person name="Zhang B."/>
            <person name="Hu W."/>
            <person name="Zhang Y."/>
            <person name="Tian X."/>
            <person name="Jiao Y."/>
            <person name="Liang X."/>
            <person name="Jin J."/>
            <person name="Gao L."/>
            <person name="Zheng W."/>
            <person name="Hao B."/>
            <person name="Liu S."/>
            <person name="Wang W."/>
            <person name="Yuan L."/>
            <person name="Cao M."/>
            <person name="McDermott J."/>
            <person name="Samudrala R."/>
            <person name="Wang J."/>
            <person name="Wong G.K."/>
            <person name="Yang H."/>
        </authorList>
    </citation>
    <scope>NUCLEOTIDE SEQUENCE [LARGE SCALE GENOMIC DNA]</scope>
</reference>
<reference evidence="2" key="2">
    <citation type="submission" date="2008-12" db="EMBL/GenBank/DDBJ databases">
        <title>Improved gene annotation of the rice (Oryza sativa) genomes.</title>
        <authorList>
            <person name="Wang J."/>
            <person name="Li R."/>
            <person name="Fan W."/>
            <person name="Huang Q."/>
            <person name="Zhang J."/>
            <person name="Zhou Y."/>
            <person name="Hu Y."/>
            <person name="Zi S."/>
            <person name="Li J."/>
            <person name="Ni P."/>
            <person name="Zheng H."/>
            <person name="Zhang Y."/>
            <person name="Zhao M."/>
            <person name="Hao Q."/>
            <person name="McDermott J."/>
            <person name="Samudrala R."/>
            <person name="Kristiansen K."/>
            <person name="Wong G.K.-S."/>
        </authorList>
    </citation>
    <scope>NUCLEOTIDE SEQUENCE</scope>
</reference>
<gene>
    <name evidence="2" type="ORF">OsJ_12083</name>
</gene>
<evidence type="ECO:0000256" key="1">
    <source>
        <dbReference type="SAM" id="MobiDB-lite"/>
    </source>
</evidence>
<protein>
    <submittedName>
        <fullName evidence="2">Uncharacterized protein</fullName>
    </submittedName>
</protein>
<sequence>MPTGFVRDKAEGGKSGGVAPLRHPAAHVPCSLAARSASSKKRVEECLRQEVYEKAPTPARGGKKCSRHPCDTIQSSANAYAKLPFLQCDLALITHLSSRQQVSRENHHWPLRRRGPRRCVPVLVAWCWLVKIVWGYMQAGRRDVTPGHPGD</sequence>
<organism evidence="2">
    <name type="scientific">Oryza sativa subsp. japonica</name>
    <name type="common">Rice</name>
    <dbReference type="NCBI Taxonomy" id="39947"/>
    <lineage>
        <taxon>Eukaryota</taxon>
        <taxon>Viridiplantae</taxon>
        <taxon>Streptophyta</taxon>
        <taxon>Embryophyta</taxon>
        <taxon>Tracheophyta</taxon>
        <taxon>Spermatophyta</taxon>
        <taxon>Magnoliopsida</taxon>
        <taxon>Liliopsida</taxon>
        <taxon>Poales</taxon>
        <taxon>Poaceae</taxon>
        <taxon>BOP clade</taxon>
        <taxon>Oryzoideae</taxon>
        <taxon>Oryzeae</taxon>
        <taxon>Oryzinae</taxon>
        <taxon>Oryza</taxon>
        <taxon>Oryza sativa</taxon>
    </lineage>
</organism>
<dbReference type="EMBL" id="CM000140">
    <property type="protein sequence ID" value="EEE59676.1"/>
    <property type="molecule type" value="Genomic_DNA"/>
</dbReference>
<evidence type="ECO:0000313" key="2">
    <source>
        <dbReference type="EMBL" id="EEE59676.1"/>
    </source>
</evidence>